<dbReference type="AlphaFoldDB" id="A0A7H8QP09"/>
<sequence>MEVRIPVEISSAKDERTVLAELATLLAHIPWVELMPEHGWGRPSQPYLAWTGLCGCRLNADIPEAEAAIGAGATIVYIT</sequence>
<dbReference type="EMBL" id="CP055898">
    <property type="protein sequence ID" value="QKX54903.1"/>
    <property type="molecule type" value="Genomic_DNA"/>
</dbReference>
<dbReference type="Proteomes" id="UP000509510">
    <property type="component" value="Chromosome I"/>
</dbReference>
<organism evidence="1 2">
    <name type="scientific">Talaromyces rugulosus</name>
    <name type="common">Penicillium rugulosum</name>
    <dbReference type="NCBI Taxonomy" id="121627"/>
    <lineage>
        <taxon>Eukaryota</taxon>
        <taxon>Fungi</taxon>
        <taxon>Dikarya</taxon>
        <taxon>Ascomycota</taxon>
        <taxon>Pezizomycotina</taxon>
        <taxon>Eurotiomycetes</taxon>
        <taxon>Eurotiomycetidae</taxon>
        <taxon>Eurotiales</taxon>
        <taxon>Trichocomaceae</taxon>
        <taxon>Talaromyces</taxon>
        <taxon>Talaromyces sect. Islandici</taxon>
    </lineage>
</organism>
<accession>A0A7H8QP09</accession>
<dbReference type="RefSeq" id="XP_035341082.1">
    <property type="nucleotide sequence ID" value="XM_035485189.1"/>
</dbReference>
<proteinExistence type="predicted"/>
<reference evidence="2" key="1">
    <citation type="submission" date="2020-06" db="EMBL/GenBank/DDBJ databases">
        <title>A chromosome-scale genome assembly of Talaromyces rugulosus W13939.</title>
        <authorList>
            <person name="Wang B."/>
            <person name="Guo L."/>
            <person name="Ye K."/>
            <person name="Wang L."/>
        </authorList>
    </citation>
    <scope>NUCLEOTIDE SEQUENCE [LARGE SCALE GENOMIC DNA]</scope>
    <source>
        <strain evidence="2">W13939</strain>
    </source>
</reference>
<protein>
    <submittedName>
        <fullName evidence="1">Uncharacterized protein</fullName>
    </submittedName>
</protein>
<gene>
    <name evidence="1" type="ORF">TRUGW13939_01993</name>
</gene>
<evidence type="ECO:0000313" key="1">
    <source>
        <dbReference type="EMBL" id="QKX54903.1"/>
    </source>
</evidence>
<name>A0A7H8QP09_TALRU</name>
<evidence type="ECO:0000313" key="2">
    <source>
        <dbReference type="Proteomes" id="UP000509510"/>
    </source>
</evidence>
<dbReference type="KEGG" id="trg:TRUGW13939_01993"/>
<keyword evidence="2" id="KW-1185">Reference proteome</keyword>
<dbReference type="GeneID" id="55989503"/>